<dbReference type="AlphaFoldDB" id="A0A7G1NN30"/>
<reference evidence="2 3" key="1">
    <citation type="journal article" date="2014" name="Int. J. Syst. Evol. Microbiol.">
        <title>Complete genome sequence of Corynebacterium casei LMG S-19264T (=DSM 44701T), isolated from a smear-ripened cheese.</title>
        <authorList>
            <consortium name="US DOE Joint Genome Institute (JGI-PGF)"/>
            <person name="Walter F."/>
            <person name="Albersmeier A."/>
            <person name="Kalinowski J."/>
            <person name="Ruckert C."/>
        </authorList>
    </citation>
    <scope>NUCLEOTIDE SEQUENCE [LARGE SCALE GENOMIC DNA]</scope>
    <source>
        <strain evidence="2 3">JCM 4255</strain>
    </source>
</reference>
<name>A0A7G1NN30_9ACTN</name>
<dbReference type="EMBL" id="AP023439">
    <property type="protein sequence ID" value="BCL22946.1"/>
    <property type="molecule type" value="Genomic_DNA"/>
</dbReference>
<accession>A0A7G1NN30</accession>
<proteinExistence type="predicted"/>
<gene>
    <name evidence="2" type="ORF">GCM10017668_47890</name>
</gene>
<organism evidence="2 3">
    <name type="scientific">Streptomyces tuirus</name>
    <dbReference type="NCBI Taxonomy" id="68278"/>
    <lineage>
        <taxon>Bacteria</taxon>
        <taxon>Bacillati</taxon>
        <taxon>Actinomycetota</taxon>
        <taxon>Actinomycetes</taxon>
        <taxon>Kitasatosporales</taxon>
        <taxon>Streptomycetaceae</taxon>
        <taxon>Streptomyces</taxon>
    </lineage>
</organism>
<protein>
    <submittedName>
        <fullName evidence="2">Uncharacterized protein</fullName>
    </submittedName>
</protein>
<sequence>MELRDDHLLCAAALQPGEAEDDEGQYGDHGDGDAGAHRGDTDQAGEQGRVHALRPAAECGPVRMHVLLPAFTRPCRPWPAARR</sequence>
<evidence type="ECO:0000313" key="3">
    <source>
        <dbReference type="Proteomes" id="UP000516373"/>
    </source>
</evidence>
<dbReference type="Proteomes" id="UP000516373">
    <property type="component" value="Chromosome"/>
</dbReference>
<feature type="region of interest" description="Disordered" evidence="1">
    <location>
        <begin position="12"/>
        <end position="47"/>
    </location>
</feature>
<evidence type="ECO:0000313" key="2">
    <source>
        <dbReference type="EMBL" id="BCL22946.1"/>
    </source>
</evidence>
<dbReference type="KEGG" id="stui:GCM10017668_47890"/>
<feature type="compositionally biased region" description="Basic and acidic residues" evidence="1">
    <location>
        <begin position="26"/>
        <end position="41"/>
    </location>
</feature>
<evidence type="ECO:0000256" key="1">
    <source>
        <dbReference type="SAM" id="MobiDB-lite"/>
    </source>
</evidence>